<organism evidence="1 2">
    <name type="scientific">Bradymonas sediminis</name>
    <dbReference type="NCBI Taxonomy" id="1548548"/>
    <lineage>
        <taxon>Bacteria</taxon>
        <taxon>Deltaproteobacteria</taxon>
        <taxon>Bradymonadales</taxon>
        <taxon>Bradymonadaceae</taxon>
        <taxon>Bradymonas</taxon>
    </lineage>
</organism>
<dbReference type="EMBL" id="CP030032">
    <property type="protein sequence ID" value="AWV91032.1"/>
    <property type="molecule type" value="Genomic_DNA"/>
</dbReference>
<evidence type="ECO:0000313" key="2">
    <source>
        <dbReference type="Proteomes" id="UP000249799"/>
    </source>
</evidence>
<keyword evidence="2" id="KW-1185">Reference proteome</keyword>
<evidence type="ECO:0008006" key="3">
    <source>
        <dbReference type="Google" id="ProtNLM"/>
    </source>
</evidence>
<evidence type="ECO:0000313" key="1">
    <source>
        <dbReference type="EMBL" id="AWV91032.1"/>
    </source>
</evidence>
<accession>A0A2Z4FQ60</accession>
<proteinExistence type="predicted"/>
<gene>
    <name evidence="1" type="ORF">DN745_17530</name>
</gene>
<dbReference type="KEGG" id="bsed:DN745_17530"/>
<name>A0A2Z4FQ60_9DELT</name>
<dbReference type="OrthoDB" id="5519204at2"/>
<sequence length="188" mass="21580">MAGGAFKSVLHGRPPNDLDLFAATDPGRQALLDILQQNGAIILQDNKPYQTILSWHGQRVELAYSTQYQTLSERLAQFDLDLSAVGVEYDDGRLHPEIHPVARESLVSGEVLLIKPLKNWKYVLATLERMRRYARELDLVLPKAEINYIWSIFEDQPLEMQRGMIERFRLVGRDTQAIQKEAECRIHP</sequence>
<reference evidence="1 2" key="1">
    <citation type="submission" date="2018-06" db="EMBL/GenBank/DDBJ databases">
        <title>Lujinxingia sediminis gen. nov. sp. nov., a new facultative anaerobic member of the class Deltaproteobacteria, and proposal of Lujinxingaceae fam. nov.</title>
        <authorList>
            <person name="Guo L.-Y."/>
            <person name="Li C.-M."/>
            <person name="Wang S."/>
            <person name="Du Z.-J."/>
        </authorList>
    </citation>
    <scope>NUCLEOTIDE SEQUENCE [LARGE SCALE GENOMIC DNA]</scope>
    <source>
        <strain evidence="1 2">FA350</strain>
    </source>
</reference>
<protein>
    <recommendedName>
        <fullName evidence="3">Poly A polymerase head domain-containing protein</fullName>
    </recommendedName>
</protein>
<dbReference type="Pfam" id="PF26128">
    <property type="entry name" value="Gad2"/>
    <property type="match status" value="1"/>
</dbReference>
<dbReference type="AlphaFoldDB" id="A0A2Z4FQ60"/>
<dbReference type="Proteomes" id="UP000249799">
    <property type="component" value="Chromosome"/>
</dbReference>